<evidence type="ECO:0000256" key="1">
    <source>
        <dbReference type="SAM" id="MobiDB-lite"/>
    </source>
</evidence>
<dbReference type="Proteomes" id="UP000050384">
    <property type="component" value="Unassembled WGS sequence"/>
</dbReference>
<comment type="caution">
    <text evidence="2">The sequence shown here is derived from an EMBL/GenBank/DDBJ whole genome shotgun (WGS) entry which is preliminary data.</text>
</comment>
<evidence type="ECO:0000313" key="3">
    <source>
        <dbReference type="Proteomes" id="UP000050384"/>
    </source>
</evidence>
<name>A0A0Q0DUF5_PSESX</name>
<protein>
    <submittedName>
        <fullName evidence="2">Competence protein ComF</fullName>
    </submittedName>
</protein>
<sequence>MLLWIKFFKPGAKHADCKPTDIQCALMRSTVDAPRQTAGDHKTGTGQAACKCLGGVQPGLGGATATDHSQLRALKNGRVAGDENQRRRIGDLRQQRGVARVVPHQ</sequence>
<reference evidence="2 3" key="1">
    <citation type="submission" date="2015-09" db="EMBL/GenBank/DDBJ databases">
        <title>Genome announcement of multiple Pseudomonas syringae strains.</title>
        <authorList>
            <person name="Thakur S."/>
            <person name="Wang P.W."/>
            <person name="Gong Y."/>
            <person name="Weir B.S."/>
            <person name="Guttman D.S."/>
        </authorList>
    </citation>
    <scope>NUCLEOTIDE SEQUENCE [LARGE SCALE GENOMIC DNA]</scope>
    <source>
        <strain evidence="2 3">ICMP16929</strain>
    </source>
</reference>
<proteinExistence type="predicted"/>
<dbReference type="EMBL" id="LJRI01000129">
    <property type="protein sequence ID" value="KPZ11795.1"/>
    <property type="molecule type" value="Genomic_DNA"/>
</dbReference>
<gene>
    <name evidence="2" type="ORF">ALO94_201217</name>
</gene>
<feature type="compositionally biased region" description="Basic and acidic residues" evidence="1">
    <location>
        <begin position="80"/>
        <end position="94"/>
    </location>
</feature>
<evidence type="ECO:0000313" key="2">
    <source>
        <dbReference type="EMBL" id="KPZ11795.1"/>
    </source>
</evidence>
<organism evidence="2 3">
    <name type="scientific">Pseudomonas syringae pv. spinaceae</name>
    <dbReference type="NCBI Taxonomy" id="264459"/>
    <lineage>
        <taxon>Bacteria</taxon>
        <taxon>Pseudomonadati</taxon>
        <taxon>Pseudomonadota</taxon>
        <taxon>Gammaproteobacteria</taxon>
        <taxon>Pseudomonadales</taxon>
        <taxon>Pseudomonadaceae</taxon>
        <taxon>Pseudomonas</taxon>
        <taxon>Pseudomonas syringae</taxon>
    </lineage>
</organism>
<feature type="region of interest" description="Disordered" evidence="1">
    <location>
        <begin position="78"/>
        <end position="105"/>
    </location>
</feature>
<dbReference type="AlphaFoldDB" id="A0A0Q0DUF5"/>
<accession>A0A0Q0DUF5</accession>